<dbReference type="OrthoDB" id="1261251at2"/>
<proteinExistence type="predicted"/>
<protein>
    <recommendedName>
        <fullName evidence="3">Zinc-ribbon 15 domain-containing protein</fullName>
    </recommendedName>
</protein>
<evidence type="ECO:0000313" key="2">
    <source>
        <dbReference type="Proteomes" id="UP000264006"/>
    </source>
</evidence>
<dbReference type="RefSeq" id="WP_114593113.1">
    <property type="nucleotide sequence ID" value="NZ_CP031165.1"/>
</dbReference>
<dbReference type="EMBL" id="CP031165">
    <property type="protein sequence ID" value="AXV08823.1"/>
    <property type="molecule type" value="Genomic_DNA"/>
</dbReference>
<gene>
    <name evidence="1" type="ORF">DVS28_a4156</name>
</gene>
<keyword evidence="2" id="KW-1185">Reference proteome</keyword>
<name>A0A346Y2X6_9ACTN</name>
<accession>A0A346Y2X6</accession>
<reference evidence="1 2" key="1">
    <citation type="submission" date="2018-09" db="EMBL/GenBank/DDBJ databases">
        <title>Complete genome sequence of Euzebya sp. DY32-46 isolated from seawater of Pacific Ocean.</title>
        <authorList>
            <person name="Xu L."/>
            <person name="Wu Y.-H."/>
            <person name="Xu X.-W."/>
        </authorList>
    </citation>
    <scope>NUCLEOTIDE SEQUENCE [LARGE SCALE GENOMIC DNA]</scope>
    <source>
        <strain evidence="1 2">DY32-46</strain>
    </source>
</reference>
<organism evidence="1 2">
    <name type="scientific">Euzebya pacifica</name>
    <dbReference type="NCBI Taxonomy" id="1608957"/>
    <lineage>
        <taxon>Bacteria</taxon>
        <taxon>Bacillati</taxon>
        <taxon>Actinomycetota</taxon>
        <taxon>Nitriliruptoria</taxon>
        <taxon>Euzebyales</taxon>
    </lineage>
</organism>
<dbReference type="Proteomes" id="UP000264006">
    <property type="component" value="Chromosome"/>
</dbReference>
<evidence type="ECO:0008006" key="3">
    <source>
        <dbReference type="Google" id="ProtNLM"/>
    </source>
</evidence>
<dbReference type="AlphaFoldDB" id="A0A346Y2X6"/>
<sequence>MIVFGWRTRFAILWEGMFACPYERQHRQARLREARRWFTLFWIPVIPLARLGRAVECSGCGLSFKEQVLAHATSAPQAQTLQLAPTAPLVQTASPAVAGR</sequence>
<evidence type="ECO:0000313" key="1">
    <source>
        <dbReference type="EMBL" id="AXV08823.1"/>
    </source>
</evidence>
<dbReference type="KEGG" id="euz:DVS28_a4156"/>